<evidence type="ECO:0008006" key="5">
    <source>
        <dbReference type="Google" id="ProtNLM"/>
    </source>
</evidence>
<dbReference type="GO" id="GO:0016853">
    <property type="term" value="F:isomerase activity"/>
    <property type="evidence" value="ECO:0007669"/>
    <property type="project" value="UniProtKB-KW"/>
</dbReference>
<dbReference type="HOGENOM" id="CLU_026443_2_0_9"/>
<keyword evidence="2" id="KW-0413">Isomerase</keyword>
<evidence type="ECO:0000256" key="1">
    <source>
        <dbReference type="ARBA" id="ARBA00007673"/>
    </source>
</evidence>
<protein>
    <recommendedName>
        <fullName evidence="5">3-methylitaconate isomerase</fullName>
    </recommendedName>
</protein>
<evidence type="ECO:0000256" key="2">
    <source>
        <dbReference type="ARBA" id="ARBA00023235"/>
    </source>
</evidence>
<dbReference type="Pfam" id="PF04303">
    <property type="entry name" value="PrpF"/>
    <property type="match status" value="1"/>
</dbReference>
<dbReference type="STRING" id="553973.CLOHYLEM_06305"/>
<dbReference type="AlphaFoldDB" id="C0C2J9"/>
<evidence type="ECO:0000313" key="3">
    <source>
        <dbReference type="EMBL" id="EEG73623.1"/>
    </source>
</evidence>
<proteinExistence type="inferred from homology"/>
<sequence length="381" mass="40653">MEGRKSLRCSIVRGGTSKGIFIRENELPPDPEQKDEVIRAVFGSPDIRQIDGLGGADVLTSKLAVIGPPSRDDADVDYTFAQVSFETDKVDYSGNCGNISSAVGPFAIDEGMVRADGGVTAVRIHMKNTGKILTAYVPTEGGKARSAGDFRIDGVPGTGAKIRLDWSDAAGGLTGKLLPTGNARDVISADGKSYEATLIDAGNPVVFVKADALGMKGTECPYEIEHNASLMRTIEKIRGQAAVMFGLCGSPEEAAAKSPYNPFFAIVSEPQDYAGPGGVKVGRDEIDLTSRLLFMLKMHKAYPITGTVATGAALRIPGSVVWDVLREEAKTRTEVYIGHPSGRIPVESEVTADGGRIELKKACVYRTARRIMDGIVYLPER</sequence>
<dbReference type="Proteomes" id="UP000004893">
    <property type="component" value="Unassembled WGS sequence"/>
</dbReference>
<dbReference type="eggNOG" id="COG2828">
    <property type="taxonomic scope" value="Bacteria"/>
</dbReference>
<name>C0C2J9_9FIRM</name>
<comment type="similarity">
    <text evidence="1">Belongs to the PrpF family.</text>
</comment>
<comment type="caution">
    <text evidence="3">The sequence shown here is derived from an EMBL/GenBank/DDBJ whole genome shotgun (WGS) entry which is preliminary data.</text>
</comment>
<dbReference type="RefSeq" id="WP_006443660.1">
    <property type="nucleotide sequence ID" value="NZ_CP036524.1"/>
</dbReference>
<reference evidence="3" key="2">
    <citation type="submission" date="2013-06" db="EMBL/GenBank/DDBJ databases">
        <title>Draft genome sequence of Clostridium hylemonae (DSM 15053).</title>
        <authorList>
            <person name="Sudarsanam P."/>
            <person name="Ley R."/>
            <person name="Guruge J."/>
            <person name="Turnbaugh P.J."/>
            <person name="Mahowald M."/>
            <person name="Liep D."/>
            <person name="Gordon J."/>
        </authorList>
    </citation>
    <scope>NUCLEOTIDE SEQUENCE</scope>
    <source>
        <strain evidence="3">DSM 15053</strain>
    </source>
</reference>
<dbReference type="PANTHER" id="PTHR43709">
    <property type="entry name" value="ACONITATE ISOMERASE-RELATED"/>
    <property type="match status" value="1"/>
</dbReference>
<dbReference type="OrthoDB" id="9779763at2"/>
<dbReference type="Gene3D" id="3.10.310.10">
    <property type="entry name" value="Diaminopimelate Epimerase, Chain A, domain 1"/>
    <property type="match status" value="2"/>
</dbReference>
<dbReference type="SUPFAM" id="SSF54506">
    <property type="entry name" value="Diaminopimelate epimerase-like"/>
    <property type="match status" value="2"/>
</dbReference>
<keyword evidence="4" id="KW-1185">Reference proteome</keyword>
<dbReference type="InterPro" id="IPR007400">
    <property type="entry name" value="PrpF-like"/>
</dbReference>
<accession>C0C2J9</accession>
<gene>
    <name evidence="3" type="ORF">CLOHYLEM_06305</name>
</gene>
<organism evidence="3 4">
    <name type="scientific">[Clostridium] hylemonae DSM 15053</name>
    <dbReference type="NCBI Taxonomy" id="553973"/>
    <lineage>
        <taxon>Bacteria</taxon>
        <taxon>Bacillati</taxon>
        <taxon>Bacillota</taxon>
        <taxon>Clostridia</taxon>
        <taxon>Lachnospirales</taxon>
        <taxon>Lachnospiraceae</taxon>
    </lineage>
</organism>
<reference evidence="3" key="1">
    <citation type="submission" date="2009-02" db="EMBL/GenBank/DDBJ databases">
        <authorList>
            <person name="Fulton L."/>
            <person name="Clifton S."/>
            <person name="Fulton B."/>
            <person name="Xu J."/>
            <person name="Minx P."/>
            <person name="Pepin K.H."/>
            <person name="Johnson M."/>
            <person name="Bhonagiri V."/>
            <person name="Nash W.E."/>
            <person name="Mardis E.R."/>
            <person name="Wilson R.K."/>
        </authorList>
    </citation>
    <scope>NUCLEOTIDE SEQUENCE [LARGE SCALE GENOMIC DNA]</scope>
    <source>
        <strain evidence="3">DSM 15053</strain>
    </source>
</reference>
<evidence type="ECO:0000313" key="4">
    <source>
        <dbReference type="Proteomes" id="UP000004893"/>
    </source>
</evidence>
<dbReference type="PANTHER" id="PTHR43709:SF2">
    <property type="entry name" value="DUF453 DOMAIN PROTEIN (AFU_ORTHOLOGUE AFUA_6G00360)"/>
    <property type="match status" value="1"/>
</dbReference>
<dbReference type="EMBL" id="ABYI02000023">
    <property type="protein sequence ID" value="EEG73623.1"/>
    <property type="molecule type" value="Genomic_DNA"/>
</dbReference>